<dbReference type="PROSITE" id="PS50011">
    <property type="entry name" value="PROTEIN_KINASE_DOM"/>
    <property type="match status" value="1"/>
</dbReference>
<dbReference type="GO" id="GO:0005524">
    <property type="term" value="F:ATP binding"/>
    <property type="evidence" value="ECO:0007669"/>
    <property type="project" value="InterPro"/>
</dbReference>
<dbReference type="InterPro" id="IPR001245">
    <property type="entry name" value="Ser-Thr/Tyr_kinase_cat_dom"/>
</dbReference>
<accession>A0A8H3Q9U9</accession>
<reference evidence="2" key="1">
    <citation type="submission" date="2019-10" db="EMBL/GenBank/DDBJ databases">
        <title>Conservation and host-specific expression of non-tandemly repeated heterogenous ribosome RNA gene in arbuscular mycorrhizal fungi.</title>
        <authorList>
            <person name="Maeda T."/>
            <person name="Kobayashi Y."/>
            <person name="Nakagawa T."/>
            <person name="Ezawa T."/>
            <person name="Yamaguchi K."/>
            <person name="Bino T."/>
            <person name="Nishimoto Y."/>
            <person name="Shigenobu S."/>
            <person name="Kawaguchi M."/>
        </authorList>
    </citation>
    <scope>NUCLEOTIDE SEQUENCE</scope>
    <source>
        <strain evidence="2">HR1</strain>
    </source>
</reference>
<dbReference type="InterPro" id="IPR000719">
    <property type="entry name" value="Prot_kinase_dom"/>
</dbReference>
<dbReference type="SMART" id="SM00220">
    <property type="entry name" value="S_TKc"/>
    <property type="match status" value="1"/>
</dbReference>
<dbReference type="GO" id="GO:0004674">
    <property type="term" value="F:protein serine/threonine kinase activity"/>
    <property type="evidence" value="ECO:0007669"/>
    <property type="project" value="TreeGrafter"/>
</dbReference>
<evidence type="ECO:0000313" key="3">
    <source>
        <dbReference type="Proteomes" id="UP000615446"/>
    </source>
</evidence>
<evidence type="ECO:0000313" key="2">
    <source>
        <dbReference type="EMBL" id="GES72725.1"/>
    </source>
</evidence>
<sequence>MGKIILKEWIDERINSRDIDYFDYDEFSNIEDLYRTSVKKANWEDRKITVVLKVLNNSIITDKDLDEFIIKLKALRMVYFHPNINRFFGVTKDSDENYLSVLGYVNKENLRCYLKNKFSELQWNDKVRMALDISQGLTCLHSKKIIHGYLHAYNILVHNDRLKIAGFGLFEQVTESTSEFKNIVYVEPQYLRNSIYKRDMRSDIYSLGILLWELTSGRPPFSDCGHNLAQIKKQLLNGLRENQIENTPLEYVQLYQKCWHDDPNLRPEINEVFKILFQLSSQFDINEQRIRLTYDKSISDNIMELDYKKNSDQSSHTAKTITEIFGSSLSEQQIIRQFKLNHGLILTGDNIRTSEQAIIAENGELKIDVYKGQPLVYTYINSEGNDDGPSDICINFPVAEMIYNGKLLEQFSNYMDVDVGLHELYDHFVARKFLLGNQLFIKDFNLVTTAQIDILKFYLFYVYRLTKCSTEIQSDDLFTLNLLPKIVTLDGKQLDAHEKFVKWMDELHQKKLVYITSYENLIPFSQLKSSTIDKSETLNDRQPGVVNFKEKLSLEEWLGNAMHNNLMSWARDFQLFRGLRVNKNYKIENSKKSVCNFIKVPEINLIDKVYLDIIKPTTKLEQKLISNNIFSLKSLSSFPFIKSNDKSCEGYNHVLVKYKKYEILFDKGNIKPTEEFELIIDAALNNMKPLKALQDIFNEYGHLFPQSIVLGKSLKNVTPNLSSSNTNAVVTNAAVNNVNEILESLDNMKISHLLTQKGEVTEKNDLTNWIKDTNDNLEIIEFKNIIPLYKILKYEQHVKIENILRNNYSVIMTGITDLKDLNNNNVEHYKRINLNISLESEEYEVFGSIISKNNSKLEEFYVNFALYDFNGFYAIINKSNETNINITNCNVFWMIIGKPSKLSVFSPKNRDVLVKYFKESITLQPEQLDYHIKISSLLLQNEIISFNASFKGVGLKNTVKLIKWTRDSIDIKIDGGNTSLKNIETISNIDLNICIIFSYFENLKIDNTKEECPLYLIGDTLKYDITGLVEALHIQDQEETPLRRDMYSRRMINRRRLQRRIRHEYSPLYTLNVFRQLPIQNTINSINIYYQKSETYLKLFYVNDSKNLVTVFLVIVKEKEMRKKREVQWKKRNIKKSSKHWAWNFDIVFEYLGVDIDSKNCGIAKLSLPFTHSLSLIINLFLENVCKHIFDVFMILWAQLSDKTSRAGLIKIGAKVEKWKHPEAIQPEIYLSARAAFRFFRYSRLFKILRHVRKLTAGNLMHELSYIFGIVLKKIIVKLWWSSVEYKQTVFSSPFRHADNKTSKGGW</sequence>
<gene>
    <name evidence="2" type="ORF">RCL2_000027900</name>
</gene>
<dbReference type="EMBL" id="BLAL01000004">
    <property type="protein sequence ID" value="GES72725.1"/>
    <property type="molecule type" value="Genomic_DNA"/>
</dbReference>
<dbReference type="PANTHER" id="PTHR44329">
    <property type="entry name" value="SERINE/THREONINE-PROTEIN KINASE TNNI3K-RELATED"/>
    <property type="match status" value="1"/>
</dbReference>
<evidence type="ECO:0000259" key="1">
    <source>
        <dbReference type="PROSITE" id="PS50011"/>
    </source>
</evidence>
<dbReference type="Pfam" id="PF07714">
    <property type="entry name" value="PK_Tyr_Ser-Thr"/>
    <property type="match status" value="1"/>
</dbReference>
<dbReference type="SUPFAM" id="SSF56112">
    <property type="entry name" value="Protein kinase-like (PK-like)"/>
    <property type="match status" value="1"/>
</dbReference>
<name>A0A8H3Q9U9_9GLOM</name>
<protein>
    <submittedName>
        <fullName evidence="2">Kinase-like domain-containing protein</fullName>
    </submittedName>
</protein>
<proteinExistence type="predicted"/>
<feature type="domain" description="Protein kinase" evidence="1">
    <location>
        <begin position="24"/>
        <end position="283"/>
    </location>
</feature>
<dbReference type="OrthoDB" id="2383649at2759"/>
<dbReference type="Proteomes" id="UP000615446">
    <property type="component" value="Unassembled WGS sequence"/>
</dbReference>
<dbReference type="InterPro" id="IPR011009">
    <property type="entry name" value="Kinase-like_dom_sf"/>
</dbReference>
<organism evidence="2 3">
    <name type="scientific">Rhizophagus clarus</name>
    <dbReference type="NCBI Taxonomy" id="94130"/>
    <lineage>
        <taxon>Eukaryota</taxon>
        <taxon>Fungi</taxon>
        <taxon>Fungi incertae sedis</taxon>
        <taxon>Mucoromycota</taxon>
        <taxon>Glomeromycotina</taxon>
        <taxon>Glomeromycetes</taxon>
        <taxon>Glomerales</taxon>
        <taxon>Glomeraceae</taxon>
        <taxon>Rhizophagus</taxon>
    </lineage>
</organism>
<dbReference type="Gene3D" id="1.10.510.10">
    <property type="entry name" value="Transferase(Phosphotransferase) domain 1"/>
    <property type="match status" value="1"/>
</dbReference>
<dbReference type="InterPro" id="IPR051681">
    <property type="entry name" value="Ser/Thr_Kinases-Pseudokinases"/>
</dbReference>
<keyword evidence="2" id="KW-0418">Kinase</keyword>
<keyword evidence="2" id="KW-0808">Transferase</keyword>
<comment type="caution">
    <text evidence="2">The sequence shown here is derived from an EMBL/GenBank/DDBJ whole genome shotgun (WGS) entry which is preliminary data.</text>
</comment>